<evidence type="ECO:0000256" key="2">
    <source>
        <dbReference type="SAM" id="MobiDB-lite"/>
    </source>
</evidence>
<comment type="caution">
    <text evidence="3">The sequence shown here is derived from an EMBL/GenBank/DDBJ whole genome shotgun (WGS) entry which is preliminary data.</text>
</comment>
<feature type="region of interest" description="Disordered" evidence="2">
    <location>
        <begin position="124"/>
        <end position="146"/>
    </location>
</feature>
<feature type="coiled-coil region" evidence="1">
    <location>
        <begin position="165"/>
        <end position="192"/>
    </location>
</feature>
<protein>
    <submittedName>
        <fullName evidence="3">Uncharacterized protein</fullName>
    </submittedName>
</protein>
<organism evidence="3">
    <name type="scientific">marine sediment metagenome</name>
    <dbReference type="NCBI Taxonomy" id="412755"/>
    <lineage>
        <taxon>unclassified sequences</taxon>
        <taxon>metagenomes</taxon>
        <taxon>ecological metagenomes</taxon>
    </lineage>
</organism>
<sequence>MAETSEVREVKDPAEDAAIDYAVEITIPTTLDTLKCGVRLASQGEGYYLSDWWVHKEGSFADHGKLLGGRDEDGAEVPFSTRRSAALDAAMRLGDKLAEIDLHDELEAQDDITRFMAAAEVGEVPELDEPEGDSLPSGDSPLSEADELTGLRGFGVEAYDLAMDIRTQEAVVREIKDNLKVANKKLELANEALTQCALDQKSRNRDMPLLDPYQNSAIGQNSEPEEPWRAVPIAELGLSDSVVGHLATNPGHAITTLGELADFEAALGIDNPLCSIPGIGASVAEKISEARLEWFRLHPPEGEGPLEEGE</sequence>
<gene>
    <name evidence="3" type="ORF">LCGC14_0990050</name>
</gene>
<evidence type="ECO:0000313" key="3">
    <source>
        <dbReference type="EMBL" id="KKN15042.1"/>
    </source>
</evidence>
<evidence type="ECO:0000256" key="1">
    <source>
        <dbReference type="SAM" id="Coils"/>
    </source>
</evidence>
<accession>A0A0F9NSR9</accession>
<reference evidence="3" key="1">
    <citation type="journal article" date="2015" name="Nature">
        <title>Complex archaea that bridge the gap between prokaryotes and eukaryotes.</title>
        <authorList>
            <person name="Spang A."/>
            <person name="Saw J.H."/>
            <person name="Jorgensen S.L."/>
            <person name="Zaremba-Niedzwiedzka K."/>
            <person name="Martijn J."/>
            <person name="Lind A.E."/>
            <person name="van Eijk R."/>
            <person name="Schleper C."/>
            <person name="Guy L."/>
            <person name="Ettema T.J."/>
        </authorList>
    </citation>
    <scope>NUCLEOTIDE SEQUENCE</scope>
</reference>
<name>A0A0F9NSR9_9ZZZZ</name>
<dbReference type="AlphaFoldDB" id="A0A0F9NSR9"/>
<keyword evidence="1" id="KW-0175">Coiled coil</keyword>
<dbReference type="EMBL" id="LAZR01003753">
    <property type="protein sequence ID" value="KKN15042.1"/>
    <property type="molecule type" value="Genomic_DNA"/>
</dbReference>
<proteinExistence type="predicted"/>